<dbReference type="NCBIfam" id="TIGR01634">
    <property type="entry name" value="tail_P2_I"/>
    <property type="match status" value="1"/>
</dbReference>
<reference evidence="1 2" key="1">
    <citation type="submission" date="2013-02" db="EMBL/GenBank/DDBJ databases">
        <title>The Genome Sequence of Acinetobacter baumannii NIPH 80.</title>
        <authorList>
            <consortium name="The Broad Institute Genome Sequencing Platform"/>
            <consortium name="The Broad Institute Genome Sequencing Center for Infectious Disease"/>
            <person name="Cerqueira G."/>
            <person name="Feldgarden M."/>
            <person name="Courvalin P."/>
            <person name="Perichon B."/>
            <person name="Grillot-Courvalin C."/>
            <person name="Clermont D."/>
            <person name="Rocha E."/>
            <person name="Yoon E.-J."/>
            <person name="Nemec A."/>
            <person name="Walker B."/>
            <person name="Young S.K."/>
            <person name="Zeng Q."/>
            <person name="Gargeya S."/>
            <person name="Fitzgerald M."/>
            <person name="Haas B."/>
            <person name="Abouelleil A."/>
            <person name="Alvarado L."/>
            <person name="Arachchi H.M."/>
            <person name="Berlin A.M."/>
            <person name="Chapman S.B."/>
            <person name="Dewar J."/>
            <person name="Goldberg J."/>
            <person name="Griggs A."/>
            <person name="Gujja S."/>
            <person name="Hansen M."/>
            <person name="Howarth C."/>
            <person name="Imamovic A."/>
            <person name="Larimer J."/>
            <person name="McCowan C."/>
            <person name="Murphy C."/>
            <person name="Neiman D."/>
            <person name="Pearson M."/>
            <person name="Priest M."/>
            <person name="Roberts A."/>
            <person name="Saif S."/>
            <person name="Shea T."/>
            <person name="Sisk P."/>
            <person name="Sykes S."/>
            <person name="Wortman J."/>
            <person name="Nusbaum C."/>
            <person name="Birren B."/>
        </authorList>
    </citation>
    <scope>NUCLEOTIDE SEQUENCE [LARGE SCALE GENOMIC DNA]</scope>
    <source>
        <strain evidence="1 2">NIPH 80</strain>
    </source>
</reference>
<organism evidence="1 2">
    <name type="scientific">Acinetobacter baumannii NIPH 80</name>
    <dbReference type="NCBI Taxonomy" id="1217629"/>
    <lineage>
        <taxon>Bacteria</taxon>
        <taxon>Pseudomonadati</taxon>
        <taxon>Pseudomonadota</taxon>
        <taxon>Gammaproteobacteria</taxon>
        <taxon>Moraxellales</taxon>
        <taxon>Moraxellaceae</taxon>
        <taxon>Acinetobacter</taxon>
        <taxon>Acinetobacter calcoaceticus/baumannii complex</taxon>
    </lineage>
</organism>
<evidence type="ECO:0000313" key="1">
    <source>
        <dbReference type="EMBL" id="ENW73841.1"/>
    </source>
</evidence>
<proteinExistence type="predicted"/>
<dbReference type="PATRIC" id="fig|1217629.3.peg.1175"/>
<dbReference type="EMBL" id="APRE01000026">
    <property type="protein sequence ID" value="ENW73841.1"/>
    <property type="molecule type" value="Genomic_DNA"/>
</dbReference>
<accession>N9L5Y0</accession>
<dbReference type="AlphaFoldDB" id="N9L5Y0"/>
<name>N9L5Y0_ACIBA</name>
<comment type="caution">
    <text evidence="1">The sequence shown here is derived from an EMBL/GenBank/DDBJ whole genome shotgun (WGS) entry which is preliminary data.</text>
</comment>
<protein>
    <submittedName>
        <fullName evidence="1">Phage tail protein I</fullName>
    </submittedName>
</protein>
<dbReference type="Proteomes" id="UP000013021">
    <property type="component" value="Unassembled WGS sequence"/>
</dbReference>
<dbReference type="InterPro" id="IPR006521">
    <property type="entry name" value="Tail_protein_I"/>
</dbReference>
<dbReference type="RefSeq" id="WP_005138099.1">
    <property type="nucleotide sequence ID" value="NZ_KB849947.1"/>
</dbReference>
<evidence type="ECO:0000313" key="2">
    <source>
        <dbReference type="Proteomes" id="UP000013021"/>
    </source>
</evidence>
<dbReference type="HOGENOM" id="CLU_086293_1_2_6"/>
<dbReference type="Pfam" id="PF09684">
    <property type="entry name" value="Tail_P2_I"/>
    <property type="match status" value="1"/>
</dbReference>
<sequence>MTSLLPPNSTDLERKLAEVGKDAFDLPSIRIIKDIDHVPSQFLPFIAWQKSVDYWDDNWQEELKRKVIKESRDLHRLKGTPAAIKKALEPFGYEVNIIEWFEAVPNLVPGTFNLELNVIGKSLNAETYSEINRLLSESKAASRHLTNLTVTTNPILTIRNLIVHQTALTYTSEPREGING</sequence>
<gene>
    <name evidence="1" type="ORF">F913_01225</name>
</gene>